<dbReference type="HOGENOM" id="CLU_021211_1_0_1"/>
<dbReference type="GeneTree" id="ENSGT00950000183181"/>
<evidence type="ECO:0000256" key="2">
    <source>
        <dbReference type="ARBA" id="ARBA00023054"/>
    </source>
</evidence>
<dbReference type="STRING" id="7897.ENSLACP00000010772"/>
<keyword evidence="5" id="KW-1185">Reference proteome</keyword>
<comment type="similarity">
    <text evidence="1">Belongs to the dapper family.</text>
</comment>
<dbReference type="GO" id="GO:0090090">
    <property type="term" value="P:negative regulation of canonical Wnt signaling pathway"/>
    <property type="evidence" value="ECO:0007669"/>
    <property type="project" value="TreeGrafter"/>
</dbReference>
<keyword evidence="2" id="KW-0175">Coiled coil</keyword>
<protein>
    <recommendedName>
        <fullName evidence="6">Dishevelled binding antagonist of beta catenin 3</fullName>
    </recommendedName>
</protein>
<dbReference type="GO" id="GO:0005737">
    <property type="term" value="C:cytoplasm"/>
    <property type="evidence" value="ECO:0007669"/>
    <property type="project" value="TreeGrafter"/>
</dbReference>
<reference evidence="5" key="1">
    <citation type="submission" date="2011-08" db="EMBL/GenBank/DDBJ databases">
        <title>The draft genome of Latimeria chalumnae.</title>
        <authorList>
            <person name="Di Palma F."/>
            <person name="Alfoldi J."/>
            <person name="Johnson J."/>
            <person name="Berlin A."/>
            <person name="Gnerre S."/>
            <person name="Jaffe D."/>
            <person name="MacCallum I."/>
            <person name="Young S."/>
            <person name="Walker B.J."/>
            <person name="Lander E."/>
            <person name="Lindblad-Toh K."/>
        </authorList>
    </citation>
    <scope>NUCLEOTIDE SEQUENCE [LARGE SCALE GENOMIC DNA]</scope>
    <source>
        <strain evidence="5">Wild caught</strain>
    </source>
</reference>
<evidence type="ECO:0000313" key="4">
    <source>
        <dbReference type="Ensembl" id="ENSLACP00000010772.1"/>
    </source>
</evidence>
<feature type="compositionally biased region" description="Polar residues" evidence="3">
    <location>
        <begin position="330"/>
        <end position="351"/>
    </location>
</feature>
<evidence type="ECO:0000313" key="5">
    <source>
        <dbReference type="Proteomes" id="UP000008672"/>
    </source>
</evidence>
<dbReference type="EMBL" id="AFYH01190022">
    <property type="status" value="NOT_ANNOTATED_CDS"/>
    <property type="molecule type" value="Genomic_DNA"/>
</dbReference>
<proteinExistence type="inferred from homology"/>
<dbReference type="PANTHER" id="PTHR15919:SF1">
    <property type="entry name" value="DAPPER HOMOLOG 3"/>
    <property type="match status" value="1"/>
</dbReference>
<feature type="compositionally biased region" description="Basic residues" evidence="3">
    <location>
        <begin position="388"/>
        <end position="401"/>
    </location>
</feature>
<dbReference type="InParanoid" id="H3AMA1"/>
<dbReference type="eggNOG" id="KOG4119">
    <property type="taxonomic scope" value="Eukaryota"/>
</dbReference>
<feature type="compositionally biased region" description="Polar residues" evidence="3">
    <location>
        <begin position="402"/>
        <end position="411"/>
    </location>
</feature>
<dbReference type="Pfam" id="PF15268">
    <property type="entry name" value="Dapper"/>
    <property type="match status" value="1"/>
</dbReference>
<feature type="region of interest" description="Disordered" evidence="3">
    <location>
        <begin position="330"/>
        <end position="497"/>
    </location>
</feature>
<dbReference type="PANTHER" id="PTHR15919">
    <property type="entry name" value="DAPPER-RELATED"/>
    <property type="match status" value="1"/>
</dbReference>
<reference evidence="4" key="2">
    <citation type="submission" date="2025-08" db="UniProtKB">
        <authorList>
            <consortium name="Ensembl"/>
        </authorList>
    </citation>
    <scope>IDENTIFICATION</scope>
</reference>
<evidence type="ECO:0000256" key="3">
    <source>
        <dbReference type="SAM" id="MobiDB-lite"/>
    </source>
</evidence>
<dbReference type="AlphaFoldDB" id="H3AMA1"/>
<evidence type="ECO:0008006" key="6">
    <source>
        <dbReference type="Google" id="ProtNLM"/>
    </source>
</evidence>
<dbReference type="Proteomes" id="UP000008672">
    <property type="component" value="Unassembled WGS sequence"/>
</dbReference>
<feature type="compositionally biased region" description="Basic and acidic residues" evidence="3">
    <location>
        <begin position="378"/>
        <end position="387"/>
    </location>
</feature>
<accession>H3AMA1</accession>
<dbReference type="InterPro" id="IPR024843">
    <property type="entry name" value="Dapper"/>
</dbReference>
<sequence>LEENENHFDACRVSTVPRSFSVPYSNSLDVLTDLQQKYQCDLVSRDGMDTFSYPSPLHAVAMQSPMLCQPTRGNVYNEKSFSPSSLLCGYTADFDGEVSCSATSHGEFQPYTESTHSRKVENYIMGLIQKRNYLVRSSKPRTSLNSEPLKGLARQNSLCIRHSEVLGTQSNNCELKYPQRKCRPQWNPGTEKTQANKNIQNTQTGETYTMLVQQQRSGNDLLPPHLLKKQPKLIANVPPLRPTSLEYYELNYQASLNSPQENHSFEHSLKEISNIAQLGKSASPRNGHNSAEIHSPSYEEKSEVRSKRSPPQSMDEGLCQMVNAQYIPAQQPTKAQAANRSVRNKSGSMNKNRPIELSPDRGPQTPREKPKAMPKKCRFSEEAESAKKGARKASPRSKKTCRSQSENSLLNKQGVIEKAAPKYNTVDRDEPIAGKPPRQRRQNGGNYRKWRSTVEICQDEAAPSDSYGAQKRGKKPHRPPAQPHSTAHGPRSSMYGYAESDSEYSADCGSVRCAPVCEPEDDLSSYTMNCFGDSESSLSEVESPGFSTCSSDTDESGGLVWPQQVPPQLVASSGSNQSSMQPKVFVKIKASHALKKKIMRFRTGSLKVMTTV</sequence>
<evidence type="ECO:0000256" key="1">
    <source>
        <dbReference type="ARBA" id="ARBA00010807"/>
    </source>
</evidence>
<reference evidence="4" key="3">
    <citation type="submission" date="2025-09" db="UniProtKB">
        <authorList>
            <consortium name="Ensembl"/>
        </authorList>
    </citation>
    <scope>IDENTIFICATION</scope>
</reference>
<feature type="compositionally biased region" description="Basic and acidic residues" evidence="3">
    <location>
        <begin position="297"/>
        <end position="306"/>
    </location>
</feature>
<dbReference type="Ensembl" id="ENSLACT00000010852.1">
    <property type="protein sequence ID" value="ENSLACP00000010772.1"/>
    <property type="gene ID" value="ENSLACG00000009485.1"/>
</dbReference>
<name>H3AMA1_LATCH</name>
<feature type="region of interest" description="Disordered" evidence="3">
    <location>
        <begin position="280"/>
        <end position="315"/>
    </location>
</feature>
<dbReference type="OMA" id="HCARRTR"/>
<organism evidence="4 5">
    <name type="scientific">Latimeria chalumnae</name>
    <name type="common">Coelacanth</name>
    <dbReference type="NCBI Taxonomy" id="7897"/>
    <lineage>
        <taxon>Eukaryota</taxon>
        <taxon>Metazoa</taxon>
        <taxon>Chordata</taxon>
        <taxon>Craniata</taxon>
        <taxon>Vertebrata</taxon>
        <taxon>Euteleostomi</taxon>
        <taxon>Coelacanthiformes</taxon>
        <taxon>Coelacanthidae</taxon>
        <taxon>Latimeria</taxon>
    </lineage>
</organism>